<proteinExistence type="predicted"/>
<name>A0A1L7XQU0_9HELO</name>
<evidence type="ECO:0000313" key="2">
    <source>
        <dbReference type="EMBL" id="CZR67318.1"/>
    </source>
</evidence>
<dbReference type="OrthoDB" id="3557194at2759"/>
<keyword evidence="1" id="KW-0175">Coiled coil</keyword>
<dbReference type="Proteomes" id="UP000184330">
    <property type="component" value="Unassembled WGS sequence"/>
</dbReference>
<sequence>MQHNCQLDFMVKKAYDTGIPLDSLASRYCGALSRSEGMDVEVRFYQAECQAWVDLWPNEPFPGVNLHMPQPAGEAFRPNIFRVAPASFTAANVDVAIYDPPIFQNALTHYDELTKMLKQAVDKEKELKAAKAKLADGLEDLEYRRSEAETEVQRQRGAVGALKELCKEKDEQHLEYVLDAEKKKRHMKIAIQHLRGELARERQGS</sequence>
<evidence type="ECO:0000313" key="3">
    <source>
        <dbReference type="Proteomes" id="UP000184330"/>
    </source>
</evidence>
<feature type="coiled-coil region" evidence="1">
    <location>
        <begin position="110"/>
        <end position="158"/>
    </location>
</feature>
<accession>A0A1L7XQU0</accession>
<dbReference type="EMBL" id="FJOG01000043">
    <property type="protein sequence ID" value="CZR67318.1"/>
    <property type="molecule type" value="Genomic_DNA"/>
</dbReference>
<evidence type="ECO:0000256" key="1">
    <source>
        <dbReference type="SAM" id="Coils"/>
    </source>
</evidence>
<reference evidence="2 3" key="1">
    <citation type="submission" date="2016-03" db="EMBL/GenBank/DDBJ databases">
        <authorList>
            <person name="Ploux O."/>
        </authorList>
    </citation>
    <scope>NUCLEOTIDE SEQUENCE [LARGE SCALE GENOMIC DNA]</scope>
    <source>
        <strain evidence="2 3">UAMH 11012</strain>
    </source>
</reference>
<organism evidence="2 3">
    <name type="scientific">Phialocephala subalpina</name>
    <dbReference type="NCBI Taxonomy" id="576137"/>
    <lineage>
        <taxon>Eukaryota</taxon>
        <taxon>Fungi</taxon>
        <taxon>Dikarya</taxon>
        <taxon>Ascomycota</taxon>
        <taxon>Pezizomycotina</taxon>
        <taxon>Leotiomycetes</taxon>
        <taxon>Helotiales</taxon>
        <taxon>Mollisiaceae</taxon>
        <taxon>Phialocephala</taxon>
        <taxon>Phialocephala fortinii species complex</taxon>
    </lineage>
</organism>
<gene>
    <name evidence="2" type="ORF">PAC_17217</name>
</gene>
<dbReference type="AlphaFoldDB" id="A0A1L7XQU0"/>
<keyword evidence="3" id="KW-1185">Reference proteome</keyword>
<protein>
    <submittedName>
        <fullName evidence="2">Uncharacterized protein</fullName>
    </submittedName>
</protein>